<keyword evidence="2" id="KW-1185">Reference proteome</keyword>
<protein>
    <submittedName>
        <fullName evidence="1">Uncharacterized protein</fullName>
    </submittedName>
</protein>
<reference evidence="1 2" key="1">
    <citation type="journal article" date="2007" name="Int. J. Syst. Evol. Microbiol.">
        <title>Oceanobacillus profundus sp. nov., isolated from a deep-sea sediment core.</title>
        <authorList>
            <person name="Kim Y.G."/>
            <person name="Choi D.H."/>
            <person name="Hyun S."/>
            <person name="Cho B.C."/>
        </authorList>
    </citation>
    <scope>NUCLEOTIDE SEQUENCE [LARGE SCALE GENOMIC DNA]</scope>
    <source>
        <strain evidence="1 2">DSM 18246</strain>
    </source>
</reference>
<accession>A0A417YGL6</accession>
<name>A0A417YGL6_9BACI</name>
<gene>
    <name evidence="1" type="ORF">D1B32_12010</name>
</gene>
<sequence length="70" mass="8160">MHEYTLVVSNRMISFHDHSSLEDFLRKLVKEFGYSNKTSMSVFVEADGDLVDQFVGEIWHYVDDLCEEVA</sequence>
<evidence type="ECO:0000313" key="2">
    <source>
        <dbReference type="Proteomes" id="UP000285456"/>
    </source>
</evidence>
<dbReference type="AlphaFoldDB" id="A0A417YGL6"/>
<organism evidence="1 2">
    <name type="scientific">Oceanobacillus profundus</name>
    <dbReference type="NCBI Taxonomy" id="372463"/>
    <lineage>
        <taxon>Bacteria</taxon>
        <taxon>Bacillati</taxon>
        <taxon>Bacillota</taxon>
        <taxon>Bacilli</taxon>
        <taxon>Bacillales</taxon>
        <taxon>Bacillaceae</taxon>
        <taxon>Oceanobacillus</taxon>
    </lineage>
</organism>
<proteinExistence type="predicted"/>
<dbReference type="EMBL" id="QWEH01000007">
    <property type="protein sequence ID" value="RHW31957.1"/>
    <property type="molecule type" value="Genomic_DNA"/>
</dbReference>
<dbReference type="Proteomes" id="UP000285456">
    <property type="component" value="Unassembled WGS sequence"/>
</dbReference>
<dbReference type="RefSeq" id="WP_118889515.1">
    <property type="nucleotide sequence ID" value="NZ_PHUT01000007.1"/>
</dbReference>
<evidence type="ECO:0000313" key="1">
    <source>
        <dbReference type="EMBL" id="RHW31957.1"/>
    </source>
</evidence>
<comment type="caution">
    <text evidence="1">The sequence shown here is derived from an EMBL/GenBank/DDBJ whole genome shotgun (WGS) entry which is preliminary data.</text>
</comment>